<evidence type="ECO:0000256" key="3">
    <source>
        <dbReference type="ARBA" id="ARBA00023274"/>
    </source>
</evidence>
<dbReference type="PANTHER" id="PTHR11560">
    <property type="entry name" value="39S RIBOSOMAL PROTEIN L10, MITOCHONDRIAL"/>
    <property type="match status" value="1"/>
</dbReference>
<dbReference type="InterPro" id="IPR022973">
    <property type="entry name" value="Ribosomal_uL10_bac"/>
</dbReference>
<keyword evidence="5" id="KW-0699">rRNA-binding</keyword>
<protein>
    <recommendedName>
        <fullName evidence="4 5">Large ribosomal subunit protein uL10</fullName>
    </recommendedName>
</protein>
<reference evidence="6 7" key="1">
    <citation type="submission" date="2020-08" db="EMBL/GenBank/DDBJ databases">
        <authorList>
            <person name="Liu C."/>
            <person name="Sun Q."/>
        </authorList>
    </citation>
    <scope>NUCLEOTIDE SEQUENCE [LARGE SCALE GENOMIC DNA]</scope>
    <source>
        <strain evidence="6 7">NSJ-61</strain>
    </source>
</reference>
<dbReference type="GO" id="GO:0070180">
    <property type="term" value="F:large ribosomal subunit rRNA binding"/>
    <property type="evidence" value="ECO:0007669"/>
    <property type="project" value="UniProtKB-UniRule"/>
</dbReference>
<keyword evidence="7" id="KW-1185">Reference proteome</keyword>
<sequence length="180" mass="19048">MNQAIIDSKKTVVSEIAQKMKESDSTVVVEYRGLTVAEMTQLRRDLRAEGVDFKIYKNSLAQRAAEEVGASDLTKDLVGPNAIAFGADAVAPARVLAKFAKKHDKLVLKSGIVEGKVVGVDTIKELASLPNREGMLSMLLSCLQSPVRSFACAVKAVADSKEENGEAAAPAAEASEEAAA</sequence>
<proteinExistence type="inferred from homology"/>
<dbReference type="EMBL" id="CP060636">
    <property type="protein sequence ID" value="QNM13973.1"/>
    <property type="molecule type" value="Genomic_DNA"/>
</dbReference>
<dbReference type="Proteomes" id="UP000515856">
    <property type="component" value="Chromosome"/>
</dbReference>
<comment type="subunit">
    <text evidence="5">Part of the ribosomal stalk of the 50S ribosomal subunit. The N-terminus interacts with L11 and the large rRNA to form the base of the stalk. The C-terminus forms an elongated spine to which L12 dimers bind in a sequential fashion forming a multimeric L10(L12)X complex.</text>
</comment>
<evidence type="ECO:0000256" key="1">
    <source>
        <dbReference type="ARBA" id="ARBA00008889"/>
    </source>
</evidence>
<dbReference type="AlphaFoldDB" id="A0A7G9GT41"/>
<dbReference type="GO" id="GO:0003735">
    <property type="term" value="F:structural constituent of ribosome"/>
    <property type="evidence" value="ECO:0007669"/>
    <property type="project" value="InterPro"/>
</dbReference>
<dbReference type="InterPro" id="IPR002363">
    <property type="entry name" value="Ribosomal_uL10_CS_bac"/>
</dbReference>
<dbReference type="InterPro" id="IPR001790">
    <property type="entry name" value="Ribosomal_uL10"/>
</dbReference>
<dbReference type="SUPFAM" id="SSF160369">
    <property type="entry name" value="Ribosomal protein L10-like"/>
    <property type="match status" value="1"/>
</dbReference>
<evidence type="ECO:0000313" key="6">
    <source>
        <dbReference type="EMBL" id="QNM13973.1"/>
    </source>
</evidence>
<dbReference type="NCBIfam" id="NF000955">
    <property type="entry name" value="PRK00099.1-1"/>
    <property type="match status" value="1"/>
</dbReference>
<organism evidence="6 7">
    <name type="scientific">[Eubacterium] hominis</name>
    <dbReference type="NCBI Taxonomy" id="2764325"/>
    <lineage>
        <taxon>Bacteria</taxon>
        <taxon>Bacillati</taxon>
        <taxon>Bacillota</taxon>
        <taxon>Erysipelotrichia</taxon>
        <taxon>Erysipelotrichales</taxon>
        <taxon>Erysipelotrichaceae</taxon>
        <taxon>Amedibacillus</taxon>
    </lineage>
</organism>
<evidence type="ECO:0000256" key="5">
    <source>
        <dbReference type="HAMAP-Rule" id="MF_00362"/>
    </source>
</evidence>
<comment type="similarity">
    <text evidence="1 5">Belongs to the universal ribosomal protein uL10 family.</text>
</comment>
<dbReference type="PROSITE" id="PS01109">
    <property type="entry name" value="RIBOSOMAL_L10"/>
    <property type="match status" value="1"/>
</dbReference>
<dbReference type="GO" id="GO:0015934">
    <property type="term" value="C:large ribosomal subunit"/>
    <property type="evidence" value="ECO:0007669"/>
    <property type="project" value="InterPro"/>
</dbReference>
<dbReference type="CDD" id="cd05797">
    <property type="entry name" value="Ribosomal_L10"/>
    <property type="match status" value="1"/>
</dbReference>
<dbReference type="HAMAP" id="MF_00362">
    <property type="entry name" value="Ribosomal_uL10"/>
    <property type="match status" value="1"/>
</dbReference>
<keyword evidence="2 5" id="KW-0689">Ribosomal protein</keyword>
<dbReference type="Gene3D" id="3.30.70.1730">
    <property type="match status" value="1"/>
</dbReference>
<dbReference type="Pfam" id="PF00466">
    <property type="entry name" value="Ribosomal_L10"/>
    <property type="match status" value="1"/>
</dbReference>
<evidence type="ECO:0000256" key="4">
    <source>
        <dbReference type="ARBA" id="ARBA00035202"/>
    </source>
</evidence>
<dbReference type="GO" id="GO:0006412">
    <property type="term" value="P:translation"/>
    <property type="evidence" value="ECO:0007669"/>
    <property type="project" value="UniProtKB-UniRule"/>
</dbReference>
<accession>A0A7G9GT41</accession>
<evidence type="ECO:0000313" key="7">
    <source>
        <dbReference type="Proteomes" id="UP000515856"/>
    </source>
</evidence>
<comment type="function">
    <text evidence="5">Forms part of the ribosomal stalk, playing a central role in the interaction of the ribosome with GTP-bound translation factors.</text>
</comment>
<evidence type="ECO:0000256" key="2">
    <source>
        <dbReference type="ARBA" id="ARBA00022980"/>
    </source>
</evidence>
<dbReference type="KEGG" id="ehn:H9Q80_08550"/>
<gene>
    <name evidence="5" type="primary">rplJ</name>
    <name evidence="6" type="ORF">H9Q80_08550</name>
</gene>
<name>A0A7G9GT41_9FIRM</name>
<keyword evidence="3 5" id="KW-0687">Ribonucleoprotein</keyword>
<dbReference type="InterPro" id="IPR047865">
    <property type="entry name" value="Ribosomal_uL10_bac_type"/>
</dbReference>
<dbReference type="InterPro" id="IPR043141">
    <property type="entry name" value="Ribosomal_uL10-like_sf"/>
</dbReference>
<keyword evidence="5" id="KW-0694">RNA-binding</keyword>
<dbReference type="RefSeq" id="WP_117454888.1">
    <property type="nucleotide sequence ID" value="NZ_CP060636.1"/>
</dbReference>